<dbReference type="InterPro" id="IPR027417">
    <property type="entry name" value="P-loop_NTPase"/>
</dbReference>
<dbReference type="EMBL" id="AAIBIC010000038">
    <property type="protein sequence ID" value="ECC3916804.1"/>
    <property type="molecule type" value="Genomic_DNA"/>
</dbReference>
<comment type="caution">
    <text evidence="1">The sequence shown here is derived from an EMBL/GenBank/DDBJ whole genome shotgun (WGS) entry which is preliminary data.</text>
</comment>
<protein>
    <submittedName>
        <fullName evidence="1">Peptidyl-arginine deiminase</fullName>
    </submittedName>
</protein>
<reference evidence="1" key="1">
    <citation type="submission" date="2018-08" db="EMBL/GenBank/DDBJ databases">
        <authorList>
            <person name="Ashton P.M."/>
            <person name="Dallman T."/>
            <person name="Nair S."/>
            <person name="De Pinna E."/>
            <person name="Peters T."/>
            <person name="Grant K."/>
        </authorList>
    </citation>
    <scope>NUCLEOTIDE SEQUENCE [LARGE SCALE GENOMIC DNA]</scope>
    <source>
        <strain evidence="1">294779</strain>
    </source>
</reference>
<dbReference type="InterPro" id="IPR050678">
    <property type="entry name" value="DNA_Partitioning_ATPase"/>
</dbReference>
<organism evidence="1">
    <name type="scientific">Salmonella diarizonae</name>
    <dbReference type="NCBI Taxonomy" id="59204"/>
    <lineage>
        <taxon>Bacteria</taxon>
        <taxon>Pseudomonadati</taxon>
        <taxon>Pseudomonadota</taxon>
        <taxon>Gammaproteobacteria</taxon>
        <taxon>Enterobacterales</taxon>
        <taxon>Enterobacteriaceae</taxon>
        <taxon>Salmonella</taxon>
    </lineage>
</organism>
<evidence type="ECO:0000313" key="1">
    <source>
        <dbReference type="EMBL" id="ECC3916804.1"/>
    </source>
</evidence>
<dbReference type="SUPFAM" id="SSF52540">
    <property type="entry name" value="P-loop containing nucleoside triphosphate hydrolases"/>
    <property type="match status" value="1"/>
</dbReference>
<dbReference type="PANTHER" id="PTHR13696">
    <property type="entry name" value="P-LOOP CONTAINING NUCLEOSIDE TRIPHOSPHATE HYDROLASE"/>
    <property type="match status" value="1"/>
</dbReference>
<dbReference type="Pfam" id="PF07015">
    <property type="entry name" value="VirC1"/>
    <property type="match status" value="1"/>
</dbReference>
<dbReference type="AlphaFoldDB" id="A0A5Y1YC68"/>
<gene>
    <name evidence="1" type="ORF">CTQ69_23100</name>
</gene>
<dbReference type="PIRSF" id="PIRSF009320">
    <property type="entry name" value="Nuc_binding_HP_1000"/>
    <property type="match status" value="1"/>
</dbReference>
<dbReference type="Proteomes" id="UP000839735">
    <property type="component" value="Unassembled WGS sequence"/>
</dbReference>
<accession>A0A5Y1YC68</accession>
<dbReference type="InterPro" id="IPR009744">
    <property type="entry name" value="VirC1"/>
</dbReference>
<dbReference type="PANTHER" id="PTHR13696:SF96">
    <property type="entry name" value="COBQ_COBB_MIND_PARA NUCLEOTIDE BINDING DOMAIN-CONTAINING PROTEIN"/>
    <property type="match status" value="1"/>
</dbReference>
<proteinExistence type="predicted"/>
<sequence length="216" mass="23155">MTVLVLASGKGGVSKTTTSVQLAVCLITHGVKVALVTADKNRDIANWSEKRAKLGYTPVPVLDGYGNVEKAIDSATRIAKVVIVDCAGHDSEESRLALLRADIFVTPVKPSSDLEVETLTDVTATARKAQVNNPALQPYILLTRIKHNRLSYAVSLTKELQSDPVWLPVLKTRISELDVFEDCTNAGAGVHEAARASSLGKAKGQIELLATELNLI</sequence>
<dbReference type="CDD" id="cd02042">
    <property type="entry name" value="ParAB_family"/>
    <property type="match status" value="1"/>
</dbReference>
<name>A0A5Y1YC68_SALDZ</name>
<dbReference type="Gene3D" id="3.40.50.300">
    <property type="entry name" value="P-loop containing nucleotide triphosphate hydrolases"/>
    <property type="match status" value="1"/>
</dbReference>